<feature type="compositionally biased region" description="Acidic residues" evidence="2">
    <location>
        <begin position="734"/>
        <end position="744"/>
    </location>
</feature>
<dbReference type="CDD" id="cd00609">
    <property type="entry name" value="AAT_like"/>
    <property type="match status" value="1"/>
</dbReference>
<dbReference type="GO" id="GO:0030170">
    <property type="term" value="F:pyridoxal phosphate binding"/>
    <property type="evidence" value="ECO:0007669"/>
    <property type="project" value="InterPro"/>
</dbReference>
<proteinExistence type="predicted"/>
<dbReference type="PANTHER" id="PTHR43795">
    <property type="entry name" value="BIFUNCTIONAL ASPARTATE AMINOTRANSFERASE AND GLUTAMATE/ASPARTATE-PREPHENATE AMINOTRANSFERASE-RELATED"/>
    <property type="match status" value="1"/>
</dbReference>
<accession>A0A8T8T9F2</accession>
<organism evidence="4 5">
    <name type="scientific">Tilletia caries</name>
    <name type="common">wheat bunt fungus</name>
    <dbReference type="NCBI Taxonomy" id="13290"/>
    <lineage>
        <taxon>Eukaryota</taxon>
        <taxon>Fungi</taxon>
        <taxon>Dikarya</taxon>
        <taxon>Basidiomycota</taxon>
        <taxon>Ustilaginomycotina</taxon>
        <taxon>Exobasidiomycetes</taxon>
        <taxon>Tilletiales</taxon>
        <taxon>Tilletiaceae</taxon>
        <taxon>Tilletia</taxon>
    </lineage>
</organism>
<feature type="compositionally biased region" description="Basic residues" evidence="2">
    <location>
        <begin position="685"/>
        <end position="704"/>
    </location>
</feature>
<dbReference type="GO" id="GO:0006520">
    <property type="term" value="P:amino acid metabolic process"/>
    <property type="evidence" value="ECO:0007669"/>
    <property type="project" value="TreeGrafter"/>
</dbReference>
<dbReference type="GO" id="GO:0008483">
    <property type="term" value="F:transaminase activity"/>
    <property type="evidence" value="ECO:0007669"/>
    <property type="project" value="TreeGrafter"/>
</dbReference>
<evidence type="ECO:0000259" key="3">
    <source>
        <dbReference type="Pfam" id="PF00155"/>
    </source>
</evidence>
<feature type="compositionally biased region" description="Low complexity" evidence="2">
    <location>
        <begin position="717"/>
        <end position="733"/>
    </location>
</feature>
<gene>
    <name evidence="4" type="ORF">A4X03_0g4653</name>
</gene>
<reference evidence="4" key="2">
    <citation type="journal article" date="2019" name="IMA Fungus">
        <title>Genome sequencing and comparison of five Tilletia species to identify candidate genes for the detection of regulated species infecting wheat.</title>
        <authorList>
            <person name="Nguyen H.D.T."/>
            <person name="Sultana T."/>
            <person name="Kesanakurti P."/>
            <person name="Hambleton S."/>
        </authorList>
    </citation>
    <scope>NUCLEOTIDE SEQUENCE</scope>
    <source>
        <strain evidence="4">DAOMC 238032</strain>
    </source>
</reference>
<reference evidence="4" key="1">
    <citation type="submission" date="2016-04" db="EMBL/GenBank/DDBJ databases">
        <authorList>
            <person name="Nguyen H.D."/>
            <person name="Kesanakurti P."/>
            <person name="Cullis J."/>
            <person name="Levesque C.A."/>
            <person name="Hambleton S."/>
        </authorList>
    </citation>
    <scope>NUCLEOTIDE SEQUENCE</scope>
    <source>
        <strain evidence="4">DAOMC 238032</strain>
    </source>
</reference>
<feature type="region of interest" description="Disordered" evidence="2">
    <location>
        <begin position="648"/>
        <end position="749"/>
    </location>
</feature>
<dbReference type="InterPro" id="IPR015424">
    <property type="entry name" value="PyrdxlP-dep_Trfase"/>
</dbReference>
<keyword evidence="1" id="KW-0663">Pyridoxal phosphate</keyword>
<evidence type="ECO:0000256" key="2">
    <source>
        <dbReference type="SAM" id="MobiDB-lite"/>
    </source>
</evidence>
<evidence type="ECO:0000313" key="4">
    <source>
        <dbReference type="EMBL" id="KAE8257483.1"/>
    </source>
</evidence>
<dbReference type="Gene3D" id="3.90.1150.10">
    <property type="entry name" value="Aspartate Aminotransferase, domain 1"/>
    <property type="match status" value="1"/>
</dbReference>
<name>A0A8T8T9F2_9BASI</name>
<dbReference type="PANTHER" id="PTHR43795:SF39">
    <property type="entry name" value="AMINOTRANSFERASE CLASS I_CLASSII DOMAIN-CONTAINING PROTEIN"/>
    <property type="match status" value="1"/>
</dbReference>
<feature type="region of interest" description="Disordered" evidence="2">
    <location>
        <begin position="471"/>
        <end position="574"/>
    </location>
</feature>
<evidence type="ECO:0000256" key="1">
    <source>
        <dbReference type="ARBA" id="ARBA00022898"/>
    </source>
</evidence>
<feature type="region of interest" description="Disordered" evidence="2">
    <location>
        <begin position="888"/>
        <end position="908"/>
    </location>
</feature>
<protein>
    <recommendedName>
        <fullName evidence="3">Aminotransferase class I/classII large domain-containing protein</fullName>
    </recommendedName>
</protein>
<dbReference type="InterPro" id="IPR015421">
    <property type="entry name" value="PyrdxlP-dep_Trfase_major"/>
</dbReference>
<dbReference type="Gene3D" id="3.40.640.10">
    <property type="entry name" value="Type I PLP-dependent aspartate aminotransferase-like (Major domain)"/>
    <property type="match status" value="1"/>
</dbReference>
<dbReference type="AlphaFoldDB" id="A0A8T8T9F2"/>
<dbReference type="InterPro" id="IPR050478">
    <property type="entry name" value="Ethylene_sulfur-biosynth"/>
</dbReference>
<evidence type="ECO:0000313" key="5">
    <source>
        <dbReference type="Proteomes" id="UP000077671"/>
    </source>
</evidence>
<sequence length="1105" mass="121539">MTGSNLSQRGSDAAASMAGMSRMGDAISNIYDPRTNPDGVVFLGLADNALVREELLEYLNSRPPHLVGPELSYPDRVCAQTSLLRALAHLYNSVPDGVDYSTFEAHRKPLLPVTEDHIIVSSGAAGVIDGLCFCIAGEGDGILISSPYYNGFDRDVMTRAGIKIVPVPLGLLAMTTDGSSFKHAGQPCFEGEDFLRHHEEAIVKAEREGITVRALLLCNPHNPSGAIIPRESVVDLCKFAAKHKLHLVSDEIYSRTIFETDLVPKPHEFYSVLSIDVLAEAGLDPSYVHVITSASKDFCINGFRLGVMISQHNSELILAMLEVSTINTSSSPAGALWRDWIYDDAFLKWFLAENRIRLKSMCDYTARFFVHHDLPFGPSNSGHFCLIDLSKYLEAATFHAEDSLLGRLIQHKIYIAPGKQYHTEHPGLFRFTFSQPPNISSPSPAKCPRARRSHISHTLVLRATARLMNPDAPAQAPAQGAAAPGPAAAAPGPAAAAPAQGAAAPGPAAAAPAQQQVAQANADQDQQQPQDRQAPANQAPAAGPAADADRQPRREGEENNHANDPNLNDPDLNDPEQLAEAEVLIANRKTWIQELAPELDKKARKDLTELAHNVIFTSEHTARDAFEMSLANIQHRRQIHEALGRELNTSSDSIEPDPAPPAQKAPGPAAAHPKKRQASEEVDRRAKKRQTSKGRSKKKGKSKSRTKDSSSDDDSSTDSSSCSSSSQRSFSSDDSSDSEDSSDEENPKWVAGKMNSRVWGSLNIPDRVARKVDKGEYVNLWWFTPQSLKLKHEEKSRKHLTLEGGTLRTAEPAKPSGFLEDDDLDWDDFLYAIDKWMDTVKDEDIGLKTRKAWDRFNSKVRKHQQREKPRVKKALQILHQWQRKCFAHDTRQTKNKRKKIRRDTKMSDAEKAKKLDVLRQFDPKVWPKKNFKRILKELKERSDDRVENELALFKASVAAGFNHSSTSAGPSRKTNSSAPPSSPHPSNRNSSKPKGQQSFRSGGNPQDRPCGRCGSKSPHSPRACMTEVLAADPSRPTFATNNQHGQLIKREGGQRVCTGYNYTTCQYPACTHAHVCSLCGKSTCQGQRCPLVTTNPPPSGTAARS</sequence>
<comment type="caution">
    <text evidence="4">The sequence shown here is derived from an EMBL/GenBank/DDBJ whole genome shotgun (WGS) entry which is preliminary data.</text>
</comment>
<dbReference type="Pfam" id="PF00155">
    <property type="entry name" value="Aminotran_1_2"/>
    <property type="match status" value="1"/>
</dbReference>
<feature type="compositionally biased region" description="Low complexity" evidence="2">
    <location>
        <begin position="471"/>
        <end position="546"/>
    </location>
</feature>
<feature type="compositionally biased region" description="Low complexity" evidence="2">
    <location>
        <begin position="975"/>
        <end position="993"/>
    </location>
</feature>
<dbReference type="EMBL" id="LWDD02000652">
    <property type="protein sequence ID" value="KAE8257483.1"/>
    <property type="molecule type" value="Genomic_DNA"/>
</dbReference>
<feature type="compositionally biased region" description="Basic and acidic residues" evidence="2">
    <location>
        <begin position="547"/>
        <end position="561"/>
    </location>
</feature>
<dbReference type="InterPro" id="IPR015422">
    <property type="entry name" value="PyrdxlP-dep_Trfase_small"/>
</dbReference>
<feature type="region of interest" description="Disordered" evidence="2">
    <location>
        <begin position="961"/>
        <end position="1020"/>
    </location>
</feature>
<feature type="compositionally biased region" description="Polar residues" evidence="2">
    <location>
        <begin position="994"/>
        <end position="1004"/>
    </location>
</feature>
<dbReference type="InterPro" id="IPR004839">
    <property type="entry name" value="Aminotransferase_I/II_large"/>
</dbReference>
<feature type="compositionally biased region" description="Polar residues" evidence="2">
    <location>
        <begin position="962"/>
        <end position="974"/>
    </location>
</feature>
<dbReference type="SUPFAM" id="SSF53383">
    <property type="entry name" value="PLP-dependent transferases"/>
    <property type="match status" value="1"/>
</dbReference>
<dbReference type="Proteomes" id="UP000077671">
    <property type="component" value="Unassembled WGS sequence"/>
</dbReference>
<feature type="compositionally biased region" description="Basic residues" evidence="2">
    <location>
        <begin position="893"/>
        <end position="902"/>
    </location>
</feature>
<feature type="domain" description="Aminotransferase class I/classII large" evidence="3">
    <location>
        <begin position="107"/>
        <end position="433"/>
    </location>
</feature>